<dbReference type="Proteomes" id="UP001146670">
    <property type="component" value="Unassembled WGS sequence"/>
</dbReference>
<keyword evidence="5 6" id="KW-0449">Lipoprotein</keyword>
<dbReference type="EMBL" id="JAPRFR010000001">
    <property type="protein sequence ID" value="MCZ0725874.1"/>
    <property type="molecule type" value="Genomic_DNA"/>
</dbReference>
<comment type="caution">
    <text evidence="9">The sequence shown here is derived from an EMBL/GenBank/DDBJ whole genome shotgun (WGS) entry which is preliminary data.</text>
</comment>
<dbReference type="PANTHER" id="PTHR30429:SF3">
    <property type="entry name" value="LIPOPROTEIN"/>
    <property type="match status" value="1"/>
</dbReference>
<keyword evidence="4" id="KW-0564">Palmitate</keyword>
<feature type="lipid moiety-binding region" description="S-diacylglycerol cysteine" evidence="7">
    <location>
        <position position="20"/>
    </location>
</feature>
<keyword evidence="2 8" id="KW-0732">Signal</keyword>
<evidence type="ECO:0000256" key="5">
    <source>
        <dbReference type="ARBA" id="ARBA00023288"/>
    </source>
</evidence>
<evidence type="ECO:0000256" key="2">
    <source>
        <dbReference type="ARBA" id="ARBA00022729"/>
    </source>
</evidence>
<gene>
    <name evidence="9" type="ORF">OW157_04730</name>
</gene>
<dbReference type="PROSITE" id="PS51257">
    <property type="entry name" value="PROKAR_LIPOPROTEIN"/>
    <property type="match status" value="1"/>
</dbReference>
<dbReference type="RefSeq" id="WP_268752181.1">
    <property type="nucleotide sequence ID" value="NZ_JAPRFQ010000001.1"/>
</dbReference>
<evidence type="ECO:0000256" key="1">
    <source>
        <dbReference type="ARBA" id="ARBA00004635"/>
    </source>
</evidence>
<sequence>MKRILQVITLSLLALFLVACGNKNGEEDKQSAEKVKVAVVGSKEKELWEYVAEKAKKENIDLEVVELNDYNQPNQALVNGSVDMNAFQHYAFLKQWNEESGENVVPIGLTFITPLYIFSDKIDSLDDLPENGQVIVPIETAIQGRALLALQTAGVIKLKDGGSTQSSLADITENPKNIEFVEVESAQAPRMIQDVDAAVLNGGFAEDAGLAIEDNIFTDADYLDTIPADRYNLIAVREEDKDNETYRKIVDLYNSDDVAEKMDEISPGQYYPVWERADEVDFLE</sequence>
<proteinExistence type="inferred from homology"/>
<feature type="signal peptide" evidence="8">
    <location>
        <begin position="1"/>
        <end position="19"/>
    </location>
</feature>
<evidence type="ECO:0000313" key="10">
    <source>
        <dbReference type="Proteomes" id="UP001146670"/>
    </source>
</evidence>
<evidence type="ECO:0000256" key="8">
    <source>
        <dbReference type="SAM" id="SignalP"/>
    </source>
</evidence>
<evidence type="ECO:0000256" key="6">
    <source>
        <dbReference type="PIRNR" id="PIRNR002854"/>
    </source>
</evidence>
<dbReference type="Pfam" id="PF03180">
    <property type="entry name" value="Lipoprotein_9"/>
    <property type="match status" value="1"/>
</dbReference>
<dbReference type="AlphaFoldDB" id="A0A9X3FQ97"/>
<evidence type="ECO:0000313" key="9">
    <source>
        <dbReference type="EMBL" id="MCZ0725874.1"/>
    </source>
</evidence>
<reference evidence="9" key="1">
    <citation type="submission" date="2022-12" db="EMBL/GenBank/DDBJ databases">
        <title>Description and comparative metabolic analysis of Aerococcus sp. nov., isolated from the feces of a pig.</title>
        <authorList>
            <person name="Chang Y.-H."/>
        </authorList>
    </citation>
    <scope>NUCLEOTIDE SEQUENCE</scope>
    <source>
        <strain evidence="9">YH-aer222</strain>
    </source>
</reference>
<comment type="similarity">
    <text evidence="6">Belongs to the nlpA lipoprotein family.</text>
</comment>
<dbReference type="PANTHER" id="PTHR30429">
    <property type="entry name" value="D-METHIONINE-BINDING LIPOPROTEIN METQ"/>
    <property type="match status" value="1"/>
</dbReference>
<accession>A0A9X3FQ97</accession>
<keyword evidence="10" id="KW-1185">Reference proteome</keyword>
<keyword evidence="3" id="KW-0472">Membrane</keyword>
<comment type="subcellular location">
    <subcellularLocation>
        <location evidence="1">Membrane</location>
        <topology evidence="1">Lipid-anchor</topology>
    </subcellularLocation>
</comment>
<evidence type="ECO:0000256" key="4">
    <source>
        <dbReference type="ARBA" id="ARBA00023139"/>
    </source>
</evidence>
<organism evidence="9 10">
    <name type="scientific">Aerococcus kribbianus</name>
    <dbReference type="NCBI Taxonomy" id="2999064"/>
    <lineage>
        <taxon>Bacteria</taxon>
        <taxon>Bacillati</taxon>
        <taxon>Bacillota</taxon>
        <taxon>Bacilli</taxon>
        <taxon>Lactobacillales</taxon>
        <taxon>Aerococcaceae</taxon>
        <taxon>Aerococcus</taxon>
    </lineage>
</organism>
<name>A0A9X3FQ97_9LACT</name>
<dbReference type="SUPFAM" id="SSF53850">
    <property type="entry name" value="Periplasmic binding protein-like II"/>
    <property type="match status" value="1"/>
</dbReference>
<feature type="chain" id="PRO_5040915363" description="Lipoprotein" evidence="8">
    <location>
        <begin position="20"/>
        <end position="284"/>
    </location>
</feature>
<dbReference type="GO" id="GO:0016020">
    <property type="term" value="C:membrane"/>
    <property type="evidence" value="ECO:0007669"/>
    <property type="project" value="UniProtKB-SubCell"/>
</dbReference>
<dbReference type="PIRSF" id="PIRSF002854">
    <property type="entry name" value="MetQ"/>
    <property type="match status" value="1"/>
</dbReference>
<evidence type="ECO:0000256" key="7">
    <source>
        <dbReference type="PIRSR" id="PIRSR002854-1"/>
    </source>
</evidence>
<dbReference type="Gene3D" id="3.40.190.10">
    <property type="entry name" value="Periplasmic binding protein-like II"/>
    <property type="match status" value="2"/>
</dbReference>
<dbReference type="InterPro" id="IPR004872">
    <property type="entry name" value="Lipoprotein_NlpA"/>
</dbReference>
<evidence type="ECO:0000256" key="3">
    <source>
        <dbReference type="ARBA" id="ARBA00023136"/>
    </source>
</evidence>
<protein>
    <recommendedName>
        <fullName evidence="6">Lipoprotein</fullName>
    </recommendedName>
</protein>